<sequence>MQFASKEEERYYYEQVASQKEFLTWYKRQDLPNYPKPSVAVDIITLRYNRELKKVEVLLVQRNKNPWRNKWALVGGFLQPYEDLKEAGIRKIKEETNLALKKEQFKLLSPWSSPKRDPRGWVISCPLLVELSPKDETVDLSAEAHKYHYHWYALAELSEVDFASDHGQILSYALETLTTRLQTQGLSAMEQLLGVFTMKDLQVILEQLLNKKIHYSNLKRTFQDQLELAAPPRLKKHVGRTPAYFKVKK</sequence>
<dbReference type="Gene3D" id="3.90.79.10">
    <property type="entry name" value="Nucleoside Triphosphate Pyrophosphohydrolase"/>
    <property type="match status" value="1"/>
</dbReference>
<dbReference type="EMBL" id="FOCC01000013">
    <property type="protein sequence ID" value="SEM90691.1"/>
    <property type="molecule type" value="Genomic_DNA"/>
</dbReference>
<dbReference type="PROSITE" id="PS51462">
    <property type="entry name" value="NUDIX"/>
    <property type="match status" value="1"/>
</dbReference>
<comment type="caution">
    <text evidence="2">The sequence shown here is derived from an EMBL/GenBank/DDBJ whole genome shotgun (WGS) entry which is preliminary data.</text>
</comment>
<reference evidence="2 3" key="1">
    <citation type="submission" date="2016-10" db="EMBL/GenBank/DDBJ databases">
        <authorList>
            <person name="Varghese N."/>
            <person name="Submissions S."/>
        </authorList>
    </citation>
    <scope>NUCLEOTIDE SEQUENCE [LARGE SCALE GENOMIC DNA]</scope>
    <source>
        <strain evidence="2 3">WC1T17</strain>
    </source>
</reference>
<evidence type="ECO:0000313" key="3">
    <source>
        <dbReference type="Proteomes" id="UP000182089"/>
    </source>
</evidence>
<accession>A0ABY1AD78</accession>
<proteinExistence type="predicted"/>
<dbReference type="CDD" id="cd18873">
    <property type="entry name" value="NUDIX_NadM_like"/>
    <property type="match status" value="1"/>
</dbReference>
<organism evidence="2 3">
    <name type="scientific">Ligilactobacillus ruminis</name>
    <dbReference type="NCBI Taxonomy" id="1623"/>
    <lineage>
        <taxon>Bacteria</taxon>
        <taxon>Bacillati</taxon>
        <taxon>Bacillota</taxon>
        <taxon>Bacilli</taxon>
        <taxon>Lactobacillales</taxon>
        <taxon>Lactobacillaceae</taxon>
        <taxon>Ligilactobacillus</taxon>
    </lineage>
</organism>
<evidence type="ECO:0000259" key="1">
    <source>
        <dbReference type="PROSITE" id="PS51462"/>
    </source>
</evidence>
<dbReference type="InterPro" id="IPR000086">
    <property type="entry name" value="NUDIX_hydrolase_dom"/>
</dbReference>
<feature type="domain" description="Nudix hydrolase" evidence="1">
    <location>
        <begin position="34"/>
        <end position="175"/>
    </location>
</feature>
<gene>
    <name evidence="2" type="ORF">SAMN05216431_1133</name>
</gene>
<dbReference type="InterPro" id="IPR015797">
    <property type="entry name" value="NUDIX_hydrolase-like_dom_sf"/>
</dbReference>
<dbReference type="Pfam" id="PF00293">
    <property type="entry name" value="NUDIX"/>
    <property type="match status" value="1"/>
</dbReference>
<dbReference type="Proteomes" id="UP000182089">
    <property type="component" value="Unassembled WGS sequence"/>
</dbReference>
<evidence type="ECO:0000313" key="2">
    <source>
        <dbReference type="EMBL" id="SEM90691.1"/>
    </source>
</evidence>
<dbReference type="SUPFAM" id="SSF55811">
    <property type="entry name" value="Nudix"/>
    <property type="match status" value="1"/>
</dbReference>
<name>A0ABY1AD78_9LACO</name>
<dbReference type="Gene3D" id="1.10.287.1030">
    <property type="entry name" value="Nudix-associated domain"/>
    <property type="match status" value="1"/>
</dbReference>
<dbReference type="PANTHER" id="PTHR43736:SF4">
    <property type="entry name" value="SLR1690 PROTEIN"/>
    <property type="match status" value="1"/>
</dbReference>
<dbReference type="PANTHER" id="PTHR43736">
    <property type="entry name" value="ADP-RIBOSE PYROPHOSPHATASE"/>
    <property type="match status" value="1"/>
</dbReference>
<protein>
    <submittedName>
        <fullName evidence="2">ADP-ribose pyrophosphatase YjhB, NUDIX family</fullName>
    </submittedName>
</protein>